<dbReference type="Gene3D" id="3.90.770.10">
    <property type="entry name" value="3-hydroxy-3-methylglutaryl-coenzyme A Reductase, Chain A, domain 2"/>
    <property type="match status" value="2"/>
</dbReference>
<dbReference type="InterPro" id="IPR009023">
    <property type="entry name" value="HMG_CoA_Rdtase_NAD(P)-bd_sf"/>
</dbReference>
<dbReference type="InterPro" id="IPR023076">
    <property type="entry name" value="HMG_CoA_Rdtase_CS"/>
</dbReference>
<dbReference type="AlphaFoldDB" id="A0A075GK12"/>
<organism evidence="4">
    <name type="scientific">uncultured marine group II/III euryarchaeote KM3_156_A06</name>
    <dbReference type="NCBI Taxonomy" id="1457899"/>
    <lineage>
        <taxon>Archaea</taxon>
        <taxon>Methanobacteriati</taxon>
        <taxon>Methanobacteriota</taxon>
        <taxon>environmental samples</taxon>
    </lineage>
</organism>
<reference evidence="4" key="1">
    <citation type="journal article" date="2014" name="Genome Biol. Evol.">
        <title>Pangenome evidence for extensive interdomain horizontal transfer affecting lineage core and shell genes in uncultured planktonic thaumarchaeota and euryarchaeota.</title>
        <authorList>
            <person name="Deschamps P."/>
            <person name="Zivanovic Y."/>
            <person name="Moreira D."/>
            <person name="Rodriguez-Valera F."/>
            <person name="Lopez-Garcia P."/>
        </authorList>
    </citation>
    <scope>NUCLEOTIDE SEQUENCE</scope>
</reference>
<dbReference type="Pfam" id="PF00368">
    <property type="entry name" value="HMG-CoA_red"/>
    <property type="match status" value="1"/>
</dbReference>
<dbReference type="PROSITE" id="PS00066">
    <property type="entry name" value="HMG_COA_REDUCTASE_1"/>
    <property type="match status" value="1"/>
</dbReference>
<dbReference type="PROSITE" id="PS50065">
    <property type="entry name" value="HMG_COA_REDUCTASE_4"/>
    <property type="match status" value="1"/>
</dbReference>
<accession>A0A075GK12</accession>
<dbReference type="SUPFAM" id="SSF55035">
    <property type="entry name" value="NAD-binding domain of HMG-CoA reductase"/>
    <property type="match status" value="1"/>
</dbReference>
<dbReference type="InterPro" id="IPR009029">
    <property type="entry name" value="HMG_CoA_Rdtase_sub-bd_dom_sf"/>
</dbReference>
<sequence length="431" mass="45013">MPVDNSRLKGFYKLSVKERRDMIAELAGLDQEAVDALAAMGELSEAAADRIIENVVGTLALPVGVATNFIVDGEHYLVPFALEEPSVVAAASNMAKRCHASGGFVSNNTEPIMIGQIQVVGCDDPFAAKEAILSAADELVSACNEVDPILVKFGGGCKNLEARVIDTDSGPMVIIHILVDCRDAMGANAVNTMAETIAPIVERITGGTVILRIISNLAVHRLARVSATFTPSEMANTGETAEEGSKVIDGILQAYHFAAADPFRATTHNKGIMNAISAIAVACGQDWRAIESGAHSYASHERIYGSLTHWEKDADGNLVGSIELPMAVGLVGGAVRVHPTAKANVAIMGARTADELAKVIAAAGIAQNLGALRALATVGIQAGHMKLHARNMAVTAGANDDEVDKVVEIARASGRITAAAIEAALEQVRNS</sequence>
<dbReference type="NCBIfam" id="TIGR00532">
    <property type="entry name" value="HMG_CoA_R_NAD"/>
    <property type="match status" value="1"/>
</dbReference>
<dbReference type="SUPFAM" id="SSF56542">
    <property type="entry name" value="Substrate-binding domain of HMG-CoA reductase"/>
    <property type="match status" value="1"/>
</dbReference>
<dbReference type="CDD" id="cd00644">
    <property type="entry name" value="HMG-CoA_reductase_classII"/>
    <property type="match status" value="1"/>
</dbReference>
<dbReference type="InterPro" id="IPR004553">
    <property type="entry name" value="HMG_CoA_Rdtase_bac-typ"/>
</dbReference>
<evidence type="ECO:0000256" key="2">
    <source>
        <dbReference type="ARBA" id="ARBA00023002"/>
    </source>
</evidence>
<comment type="similarity">
    <text evidence="1 3">Belongs to the HMG-CoA reductase family.</text>
</comment>
<gene>
    <name evidence="4" type="primary">mvaA</name>
</gene>
<dbReference type="PANTHER" id="PTHR10572:SF24">
    <property type="entry name" value="3-HYDROXY-3-METHYLGLUTARYL-COENZYME A REDUCTASE"/>
    <property type="match status" value="1"/>
</dbReference>
<evidence type="ECO:0000256" key="3">
    <source>
        <dbReference type="RuleBase" id="RU361219"/>
    </source>
</evidence>
<name>A0A075GK12_9EURY</name>
<keyword evidence="2 3" id="KW-0560">Oxidoreductase</keyword>
<proteinExistence type="inferred from homology"/>
<dbReference type="PRINTS" id="PR00071">
    <property type="entry name" value="HMGCOARDTASE"/>
</dbReference>
<dbReference type="GO" id="GO:0015936">
    <property type="term" value="P:coenzyme A metabolic process"/>
    <property type="evidence" value="ECO:0007669"/>
    <property type="project" value="InterPro"/>
</dbReference>
<dbReference type="InterPro" id="IPR023074">
    <property type="entry name" value="HMG_CoA_Rdtase_cat_sf"/>
</dbReference>
<dbReference type="GO" id="GO:0004420">
    <property type="term" value="F:hydroxymethylglutaryl-CoA reductase (NADPH) activity"/>
    <property type="evidence" value="ECO:0007669"/>
    <property type="project" value="InterPro"/>
</dbReference>
<dbReference type="Gene3D" id="1.10.8.660">
    <property type="match status" value="1"/>
</dbReference>
<dbReference type="PANTHER" id="PTHR10572">
    <property type="entry name" value="3-HYDROXY-3-METHYLGLUTARYL-COENZYME A REDUCTASE"/>
    <property type="match status" value="1"/>
</dbReference>
<evidence type="ECO:0000313" key="4">
    <source>
        <dbReference type="EMBL" id="AIF02272.1"/>
    </source>
</evidence>
<protein>
    <recommendedName>
        <fullName evidence="3">3-hydroxy-3-methylglutaryl coenzyme A reductase</fullName>
        <shortName evidence="3">HMG-CoA reductase</shortName>
    </recommendedName>
</protein>
<evidence type="ECO:0000256" key="1">
    <source>
        <dbReference type="ARBA" id="ARBA00007661"/>
    </source>
</evidence>
<dbReference type="InterPro" id="IPR002202">
    <property type="entry name" value="HMG_CoA_Rdtase"/>
</dbReference>
<dbReference type="EMBL" id="KF900645">
    <property type="protein sequence ID" value="AIF02272.1"/>
    <property type="molecule type" value="Genomic_DNA"/>
</dbReference>